<dbReference type="RefSeq" id="XP_009492878.1">
    <property type="nucleotide sequence ID" value="XM_009494603.1"/>
</dbReference>
<dbReference type="AlphaFoldDB" id="A0A058ZI27"/>
<keyword evidence="7" id="KW-1185">Reference proteome</keyword>
<sequence length="435" mass="47160">MSWKGFTKAVNRLPQRVLQKAGYAEETHDPDFEQIEILFKDFESAAKKLQEDTKAFQRAVQGLLNHQAAIGTSFEQVFAPVSSRVGAAAASSAEQSPQLASTSVNAQSIASYVGVSKDWNERQLQIMLDSLEAVVVKPCEELMEIVKAARSTIDKRNRKHVDYDRYYTALKKAQEKENSNPSDMLRAEQNYNEAKAQYDYYNELCKNEVPLLYDMRVAFMDPVIEMLVRFQFGFFNDITNLMYPMSNELDLGDPALEDTYKDSMAPVLESMVDIRIFNARIIDPSLPVAVPLPGTPGGPPGPTGGAGSPPGSPTGASSKADSFGPPPTGGASGFGAPPAAGAAGFSAPPAARSSPAIPSSIPPSLPRSPTARASDVICYAHAAYDYQSDTPGDLSFTSGQRIAIIKRTPSQEDWWTGRLDNGQSGIFPANYVVLE</sequence>
<keyword evidence="1 2" id="KW-0728">SH3 domain</keyword>
<dbReference type="GO" id="GO:0031097">
    <property type="term" value="C:medial cortex"/>
    <property type="evidence" value="ECO:0007669"/>
    <property type="project" value="TreeGrafter"/>
</dbReference>
<dbReference type="PROSITE" id="PS50002">
    <property type="entry name" value="SH3"/>
    <property type="match status" value="1"/>
</dbReference>
<dbReference type="GO" id="GO:0006897">
    <property type="term" value="P:endocytosis"/>
    <property type="evidence" value="ECO:0007669"/>
    <property type="project" value="InterPro"/>
</dbReference>
<dbReference type="GO" id="GO:1990528">
    <property type="term" value="C:Rvs161p-Rvs167p complex"/>
    <property type="evidence" value="ECO:0007669"/>
    <property type="project" value="TreeGrafter"/>
</dbReference>
<dbReference type="GO" id="GO:0043332">
    <property type="term" value="C:mating projection tip"/>
    <property type="evidence" value="ECO:0007669"/>
    <property type="project" value="TreeGrafter"/>
</dbReference>
<dbReference type="GeneID" id="20525445"/>
<dbReference type="Gene3D" id="2.30.30.40">
    <property type="entry name" value="SH3 Domains"/>
    <property type="match status" value="1"/>
</dbReference>
<evidence type="ECO:0000259" key="5">
    <source>
        <dbReference type="PROSITE" id="PS51021"/>
    </source>
</evidence>
<dbReference type="GO" id="GO:0015629">
    <property type="term" value="C:actin cytoskeleton"/>
    <property type="evidence" value="ECO:0007669"/>
    <property type="project" value="TreeGrafter"/>
</dbReference>
<dbReference type="Proteomes" id="UP000030693">
    <property type="component" value="Unassembled WGS sequence"/>
</dbReference>
<dbReference type="OrthoDB" id="2159336at2759"/>
<reference evidence="6" key="1">
    <citation type="submission" date="2013-04" db="EMBL/GenBank/DDBJ databases">
        <title>The Genome Sequence of Fonticula alba ATCC 38817.</title>
        <authorList>
            <consortium name="The Broad Institute Genomics Platform"/>
            <person name="Russ C."/>
            <person name="Cuomo C."/>
            <person name="Burger G."/>
            <person name="Gray M.W."/>
            <person name="Holland P.W.H."/>
            <person name="King N."/>
            <person name="Lang F.B.F."/>
            <person name="Roger A.J."/>
            <person name="Ruiz-Trillo I."/>
            <person name="Brown M."/>
            <person name="Walker B."/>
            <person name="Young S."/>
            <person name="Zeng Q."/>
            <person name="Gargeya S."/>
            <person name="Fitzgerald M."/>
            <person name="Haas B."/>
            <person name="Abouelleil A."/>
            <person name="Allen A.W."/>
            <person name="Alvarado L."/>
            <person name="Arachchi H.M."/>
            <person name="Berlin A.M."/>
            <person name="Chapman S.B."/>
            <person name="Gainer-Dewar J."/>
            <person name="Goldberg J."/>
            <person name="Griggs A."/>
            <person name="Gujja S."/>
            <person name="Hansen M."/>
            <person name="Howarth C."/>
            <person name="Imamovic A."/>
            <person name="Ireland A."/>
            <person name="Larimer J."/>
            <person name="McCowan C."/>
            <person name="Murphy C."/>
            <person name="Pearson M."/>
            <person name="Poon T.W."/>
            <person name="Priest M."/>
            <person name="Roberts A."/>
            <person name="Saif S."/>
            <person name="Shea T."/>
            <person name="Sisk P."/>
            <person name="Sykes S."/>
            <person name="Wortman J."/>
            <person name="Nusbaum C."/>
            <person name="Birren B."/>
        </authorList>
    </citation>
    <scope>NUCLEOTIDE SEQUENCE [LARGE SCALE GENOMIC DNA]</scope>
    <source>
        <strain evidence="6">ATCC 38817</strain>
    </source>
</reference>
<evidence type="ECO:0000256" key="3">
    <source>
        <dbReference type="SAM" id="MobiDB-lite"/>
    </source>
</evidence>
<protein>
    <recommendedName>
        <fullName evidence="8">BAR domain-containing protein</fullName>
    </recommendedName>
</protein>
<name>A0A058ZI27_FONAL</name>
<dbReference type="FunFam" id="2.30.30.40:FF:000100">
    <property type="entry name" value="SH3 domain-containing YSC84-like protein 1"/>
    <property type="match status" value="1"/>
</dbReference>
<feature type="domain" description="BAR" evidence="5">
    <location>
        <begin position="17"/>
        <end position="258"/>
    </location>
</feature>
<evidence type="ECO:0000259" key="4">
    <source>
        <dbReference type="PROSITE" id="PS50002"/>
    </source>
</evidence>
<gene>
    <name evidence="6" type="ORF">H696_00720</name>
</gene>
<dbReference type="SMART" id="SM00326">
    <property type="entry name" value="SH3"/>
    <property type="match status" value="1"/>
</dbReference>
<feature type="region of interest" description="Disordered" evidence="3">
    <location>
        <begin position="290"/>
        <end position="368"/>
    </location>
</feature>
<evidence type="ECO:0000313" key="7">
    <source>
        <dbReference type="Proteomes" id="UP000030693"/>
    </source>
</evidence>
<dbReference type="SUPFAM" id="SSF50044">
    <property type="entry name" value="SH3-domain"/>
    <property type="match status" value="1"/>
</dbReference>
<dbReference type="EMBL" id="KB932201">
    <property type="protein sequence ID" value="KCV73177.1"/>
    <property type="molecule type" value="Genomic_DNA"/>
</dbReference>
<dbReference type="Pfam" id="PF03114">
    <property type="entry name" value="BAR"/>
    <property type="match status" value="1"/>
</dbReference>
<proteinExistence type="predicted"/>
<dbReference type="PANTHER" id="PTHR47174:SF1">
    <property type="entry name" value="REDUCED VIABILITY UPON STARVATION PROTEIN 167"/>
    <property type="match status" value="1"/>
</dbReference>
<organism evidence="6">
    <name type="scientific">Fonticula alba</name>
    <name type="common">Slime mold</name>
    <dbReference type="NCBI Taxonomy" id="691883"/>
    <lineage>
        <taxon>Eukaryota</taxon>
        <taxon>Rotosphaerida</taxon>
        <taxon>Fonticulaceae</taxon>
        <taxon>Fonticula</taxon>
    </lineage>
</organism>
<dbReference type="PRINTS" id="PR00452">
    <property type="entry name" value="SH3DOMAIN"/>
</dbReference>
<evidence type="ECO:0000256" key="2">
    <source>
        <dbReference type="PROSITE-ProRule" id="PRU00192"/>
    </source>
</evidence>
<dbReference type="SUPFAM" id="SSF103657">
    <property type="entry name" value="BAR/IMD domain-like"/>
    <property type="match status" value="1"/>
</dbReference>
<dbReference type="PROSITE" id="PS51021">
    <property type="entry name" value="BAR"/>
    <property type="match status" value="1"/>
</dbReference>
<dbReference type="SMART" id="SM00721">
    <property type="entry name" value="BAR"/>
    <property type="match status" value="1"/>
</dbReference>
<dbReference type="GO" id="GO:0051666">
    <property type="term" value="P:actin cortical patch localization"/>
    <property type="evidence" value="ECO:0007669"/>
    <property type="project" value="InterPro"/>
</dbReference>
<evidence type="ECO:0000256" key="1">
    <source>
        <dbReference type="ARBA" id="ARBA00022443"/>
    </source>
</evidence>
<evidence type="ECO:0008006" key="8">
    <source>
        <dbReference type="Google" id="ProtNLM"/>
    </source>
</evidence>
<dbReference type="InterPro" id="IPR036028">
    <property type="entry name" value="SH3-like_dom_sf"/>
</dbReference>
<dbReference type="Gene3D" id="1.20.1270.60">
    <property type="entry name" value="Arfaptin homology (AH) domain/BAR domain"/>
    <property type="match status" value="1"/>
</dbReference>
<dbReference type="Pfam" id="PF00018">
    <property type="entry name" value="SH3_1"/>
    <property type="match status" value="1"/>
</dbReference>
<dbReference type="GO" id="GO:0008289">
    <property type="term" value="F:lipid binding"/>
    <property type="evidence" value="ECO:0007669"/>
    <property type="project" value="TreeGrafter"/>
</dbReference>
<dbReference type="PANTHER" id="PTHR47174">
    <property type="entry name" value="BRIDGING INTEGRATOR 3"/>
    <property type="match status" value="1"/>
</dbReference>
<dbReference type="eggNOG" id="KOG3771">
    <property type="taxonomic scope" value="Eukaryota"/>
</dbReference>
<dbReference type="GO" id="GO:0097320">
    <property type="term" value="P:plasma membrane tubulation"/>
    <property type="evidence" value="ECO:0007669"/>
    <property type="project" value="TreeGrafter"/>
</dbReference>
<evidence type="ECO:0000313" key="6">
    <source>
        <dbReference type="EMBL" id="KCV73177.1"/>
    </source>
</evidence>
<dbReference type="InterPro" id="IPR046982">
    <property type="entry name" value="BIN3/RVS161-like"/>
</dbReference>
<dbReference type="STRING" id="691883.A0A058ZI27"/>
<feature type="compositionally biased region" description="Low complexity" evidence="3">
    <location>
        <begin position="334"/>
        <end position="359"/>
    </location>
</feature>
<feature type="domain" description="SH3" evidence="4">
    <location>
        <begin position="375"/>
        <end position="435"/>
    </location>
</feature>
<feature type="compositionally biased region" description="Pro residues" evidence="3">
    <location>
        <begin position="293"/>
        <end position="302"/>
    </location>
</feature>
<dbReference type="InterPro" id="IPR001452">
    <property type="entry name" value="SH3_domain"/>
</dbReference>
<accession>A0A058ZI27</accession>
<dbReference type="InterPro" id="IPR004148">
    <property type="entry name" value="BAR_dom"/>
</dbReference>
<dbReference type="InterPro" id="IPR027267">
    <property type="entry name" value="AH/BAR_dom_sf"/>
</dbReference>
<dbReference type="OMA" id="AMFPCPG"/>